<evidence type="ECO:0000256" key="2">
    <source>
        <dbReference type="SAM" id="Coils"/>
    </source>
</evidence>
<dbReference type="Proteomes" id="UP000016223">
    <property type="component" value="Chromosome 1"/>
</dbReference>
<sequence length="395" mass="41706">MLQSAKHVVRPALRSGRRLVWVLATFTIIVLSIAFTVWSLREHHSPRPAAPTASALTVTEVLARTTEWPTTLDAPGAIAPWQEAVVGSQTSGLRIAELHVGVGDVVRRGQLLARFDAAMLRADEAQLLAGLAQAESLAAQADANRERALQLKGSGGISEQEILQYVTQAATARAQVDSARAQLNSKRLQLRHADVIAPDDGEISARSATLGAVASSGQELFRLVRQSRLEWRGELTAGQIAAVTLGQSVSLALPDGGTAQARIRQIAPLLDERSRLGVVYADIAPGSTARGGMYASGQIALTTSNALVVPASSVVIRDGRSFVFRFIGSEATRKVRAQAVTTGRRRGTEIEILQNLAQGDHVVAQGAGLLNDGDTVRVASPSVTAPLAALTLNKG</sequence>
<keyword evidence="2" id="KW-0175">Coiled coil</keyword>
<dbReference type="KEGG" id="vpd:VAPA_1c06810"/>
<dbReference type="PANTHER" id="PTHR30469">
    <property type="entry name" value="MULTIDRUG RESISTANCE PROTEIN MDTA"/>
    <property type="match status" value="1"/>
</dbReference>
<dbReference type="GO" id="GO:1990281">
    <property type="term" value="C:efflux pump complex"/>
    <property type="evidence" value="ECO:0007669"/>
    <property type="project" value="TreeGrafter"/>
</dbReference>
<proteinExistence type="inferred from homology"/>
<evidence type="ECO:0000256" key="1">
    <source>
        <dbReference type="ARBA" id="ARBA00009477"/>
    </source>
</evidence>
<dbReference type="EMBL" id="CP003911">
    <property type="protein sequence ID" value="AGU47811.1"/>
    <property type="molecule type" value="Genomic_DNA"/>
</dbReference>
<keyword evidence="3" id="KW-0472">Membrane</keyword>
<dbReference type="Gene3D" id="2.40.30.170">
    <property type="match status" value="1"/>
</dbReference>
<feature type="transmembrane region" description="Helical" evidence="3">
    <location>
        <begin position="20"/>
        <end position="40"/>
    </location>
</feature>
<gene>
    <name evidence="5" type="ORF">VAPA_1c06810</name>
</gene>
<dbReference type="Gene3D" id="2.40.420.20">
    <property type="match status" value="1"/>
</dbReference>
<accession>T1X5T1</accession>
<feature type="domain" description="Multidrug resistance protein MdtA-like barrel-sandwich hybrid" evidence="4">
    <location>
        <begin position="84"/>
        <end position="224"/>
    </location>
</feature>
<dbReference type="HOGENOM" id="CLU_018816_1_3_4"/>
<dbReference type="PANTHER" id="PTHR30469:SF15">
    <property type="entry name" value="HLYD FAMILY OF SECRETION PROTEINS"/>
    <property type="match status" value="1"/>
</dbReference>
<dbReference type="GO" id="GO:0015562">
    <property type="term" value="F:efflux transmembrane transporter activity"/>
    <property type="evidence" value="ECO:0007669"/>
    <property type="project" value="TreeGrafter"/>
</dbReference>
<evidence type="ECO:0000313" key="6">
    <source>
        <dbReference type="Proteomes" id="UP000016223"/>
    </source>
</evidence>
<dbReference type="SUPFAM" id="SSF111369">
    <property type="entry name" value="HlyD-like secretion proteins"/>
    <property type="match status" value="1"/>
</dbReference>
<dbReference type="OrthoDB" id="10524at2"/>
<name>T1X5T1_VARPD</name>
<evidence type="ECO:0000259" key="4">
    <source>
        <dbReference type="Pfam" id="PF25917"/>
    </source>
</evidence>
<dbReference type="Pfam" id="PF25917">
    <property type="entry name" value="BSH_RND"/>
    <property type="match status" value="1"/>
</dbReference>
<keyword evidence="3" id="KW-1133">Transmembrane helix</keyword>
<comment type="similarity">
    <text evidence="1">Belongs to the membrane fusion protein (MFP) (TC 8.A.1) family.</text>
</comment>
<dbReference type="Gene3D" id="1.10.287.470">
    <property type="entry name" value="Helix hairpin bin"/>
    <property type="match status" value="1"/>
</dbReference>
<evidence type="ECO:0000256" key="3">
    <source>
        <dbReference type="SAM" id="Phobius"/>
    </source>
</evidence>
<protein>
    <submittedName>
        <fullName evidence="5">Putative efflux transporter, RND family, MFP subunit</fullName>
    </submittedName>
</protein>
<dbReference type="InterPro" id="IPR006143">
    <property type="entry name" value="RND_pump_MFP"/>
</dbReference>
<dbReference type="InterPro" id="IPR058625">
    <property type="entry name" value="MdtA-like_BSH"/>
</dbReference>
<dbReference type="PATRIC" id="fig|1246301.3.peg.700"/>
<organism evidence="5 6">
    <name type="scientific">Variovorax paradoxus B4</name>
    <dbReference type="NCBI Taxonomy" id="1246301"/>
    <lineage>
        <taxon>Bacteria</taxon>
        <taxon>Pseudomonadati</taxon>
        <taxon>Pseudomonadota</taxon>
        <taxon>Betaproteobacteria</taxon>
        <taxon>Burkholderiales</taxon>
        <taxon>Comamonadaceae</taxon>
        <taxon>Variovorax</taxon>
    </lineage>
</organism>
<dbReference type="NCBIfam" id="TIGR01730">
    <property type="entry name" value="RND_mfp"/>
    <property type="match status" value="1"/>
</dbReference>
<keyword evidence="3" id="KW-0812">Transmembrane</keyword>
<feature type="coiled-coil region" evidence="2">
    <location>
        <begin position="131"/>
        <end position="189"/>
    </location>
</feature>
<dbReference type="AlphaFoldDB" id="T1X5T1"/>
<evidence type="ECO:0000313" key="5">
    <source>
        <dbReference type="EMBL" id="AGU47811.1"/>
    </source>
</evidence>
<dbReference type="Gene3D" id="2.40.50.100">
    <property type="match status" value="1"/>
</dbReference>
<reference evidence="5 6" key="1">
    <citation type="submission" date="2012-10" db="EMBL/GenBank/DDBJ databases">
        <title>Genome sequence of Variovorax paradoxus B4.</title>
        <authorList>
            <person name="Schuldes J."/>
            <person name="Brandt U."/>
            <person name="Hiessl S."/>
            <person name="Wuebbeler J.H."/>
            <person name="Thuermer A."/>
            <person name="Steinbuechel A."/>
            <person name="Daniel R."/>
        </authorList>
    </citation>
    <scope>NUCLEOTIDE SEQUENCE [LARGE SCALE GENOMIC DNA]</scope>
    <source>
        <strain evidence="5 6">B4</strain>
    </source>
</reference>